<gene>
    <name evidence="4" type="ORF">DU478_18245</name>
</gene>
<dbReference type="GO" id="GO:0016491">
    <property type="term" value="F:oxidoreductase activity"/>
    <property type="evidence" value="ECO:0007669"/>
    <property type="project" value="UniProtKB-KW"/>
</dbReference>
<dbReference type="AlphaFoldDB" id="A0A369TKG8"/>
<dbReference type="EMBL" id="QPMK01000017">
    <property type="protein sequence ID" value="RDD64885.1"/>
    <property type="molecule type" value="Genomic_DNA"/>
</dbReference>
<keyword evidence="2" id="KW-0472">Membrane</keyword>
<evidence type="ECO:0000259" key="3">
    <source>
        <dbReference type="Pfam" id="PF01266"/>
    </source>
</evidence>
<dbReference type="PANTHER" id="PTHR13847">
    <property type="entry name" value="SARCOSINE DEHYDROGENASE-RELATED"/>
    <property type="match status" value="1"/>
</dbReference>
<protein>
    <submittedName>
        <fullName evidence="4">FAD-binding oxidoreductase</fullName>
    </submittedName>
</protein>
<dbReference type="Gene3D" id="3.50.50.60">
    <property type="entry name" value="FAD/NAD(P)-binding domain"/>
    <property type="match status" value="2"/>
</dbReference>
<keyword evidence="2" id="KW-0812">Transmembrane</keyword>
<dbReference type="RefSeq" id="WP_114512399.1">
    <property type="nucleotide sequence ID" value="NZ_QPMK01000017.1"/>
</dbReference>
<dbReference type="InterPro" id="IPR006076">
    <property type="entry name" value="FAD-dep_OxRdtase"/>
</dbReference>
<keyword evidence="5" id="KW-1185">Reference proteome</keyword>
<feature type="domain" description="FAD dependent oxidoreductase" evidence="3">
    <location>
        <begin position="16"/>
        <end position="404"/>
    </location>
</feature>
<reference evidence="4 5" key="1">
    <citation type="submission" date="2018-07" db="EMBL/GenBank/DDBJ databases">
        <title>Thalassococcus profundi sp. nov., a marine bacterium isolated from deep seawater of Okinawa Trough.</title>
        <authorList>
            <person name="Yu M."/>
        </authorList>
    </citation>
    <scope>NUCLEOTIDE SEQUENCE [LARGE SCALE GENOMIC DNA]</scope>
    <source>
        <strain evidence="4 5">WRAS1</strain>
    </source>
</reference>
<dbReference type="PANTHER" id="PTHR13847:SF289">
    <property type="entry name" value="GLYCINE OXIDASE"/>
    <property type="match status" value="1"/>
</dbReference>
<proteinExistence type="predicted"/>
<dbReference type="SUPFAM" id="SSF54373">
    <property type="entry name" value="FAD-linked reductases, C-terminal domain"/>
    <property type="match status" value="1"/>
</dbReference>
<evidence type="ECO:0000256" key="1">
    <source>
        <dbReference type="ARBA" id="ARBA00023002"/>
    </source>
</evidence>
<evidence type="ECO:0000313" key="4">
    <source>
        <dbReference type="EMBL" id="RDD64885.1"/>
    </source>
</evidence>
<accession>A0A369TKG8</accession>
<dbReference type="GO" id="GO:0005737">
    <property type="term" value="C:cytoplasm"/>
    <property type="evidence" value="ECO:0007669"/>
    <property type="project" value="TreeGrafter"/>
</dbReference>
<feature type="transmembrane region" description="Helical" evidence="2">
    <location>
        <begin position="17"/>
        <end position="34"/>
    </location>
</feature>
<dbReference type="OrthoDB" id="9805337at2"/>
<dbReference type="InterPro" id="IPR036188">
    <property type="entry name" value="FAD/NAD-bd_sf"/>
</dbReference>
<dbReference type="SUPFAM" id="SSF51905">
    <property type="entry name" value="FAD/NAD(P)-binding domain"/>
    <property type="match status" value="1"/>
</dbReference>
<comment type="caution">
    <text evidence="4">The sequence shown here is derived from an EMBL/GenBank/DDBJ whole genome shotgun (WGS) entry which is preliminary data.</text>
</comment>
<dbReference type="Proteomes" id="UP000253977">
    <property type="component" value="Unassembled WGS sequence"/>
</dbReference>
<dbReference type="Pfam" id="PF01266">
    <property type="entry name" value="DAO"/>
    <property type="match status" value="1"/>
</dbReference>
<organism evidence="4 5">
    <name type="scientific">Thalassococcus profundi</name>
    <dbReference type="NCBI Taxonomy" id="2282382"/>
    <lineage>
        <taxon>Bacteria</taxon>
        <taxon>Pseudomonadati</taxon>
        <taxon>Pseudomonadota</taxon>
        <taxon>Alphaproteobacteria</taxon>
        <taxon>Rhodobacterales</taxon>
        <taxon>Roseobacteraceae</taxon>
        <taxon>Thalassococcus</taxon>
    </lineage>
</organism>
<keyword evidence="1" id="KW-0560">Oxidoreductase</keyword>
<dbReference type="Gene3D" id="3.30.9.10">
    <property type="entry name" value="D-Amino Acid Oxidase, subunit A, domain 2"/>
    <property type="match status" value="1"/>
</dbReference>
<sequence length="424" mass="45391">MESATGKRNGMTRPPHVVVIGAGIVGVSTAIWLRRFGAEVTLVDRGAPGQGTSFGNGGVLAACAVLPVTGPGLLRQAPRMLLDPGKPLFLRWSYLPKLLPWLLKYLSHANDKDTRRLTAALGPIVADSVDQHMALTEGLGARRYVTPSDYVYAFRDRRIFEADAYGWALRREAGFEPQLLEGAAVQEYEPALGPDIRCLAVLKDHGHVRDPGGYVTALAEDFTAMGGQIRRAEVRDVALEDGRITSVLTSDGPLACDRAVITAGAWSGPLLKKLGLKVPLESERGYHILYENATGGPRVPVMIDAGKFVATPMDAGLRCAGILEFGGLEAGPTRAPLRMLRAKVRAALPGLQATREVEWMGHRPATSDSLPLIGEIGRTGVFAGLGHHHIGLTAGPKTGRLLAGLITQRPSNTDLTPYQPGRFS</sequence>
<name>A0A369TKG8_9RHOB</name>
<keyword evidence="2" id="KW-1133">Transmembrane helix</keyword>
<evidence type="ECO:0000256" key="2">
    <source>
        <dbReference type="SAM" id="Phobius"/>
    </source>
</evidence>
<evidence type="ECO:0000313" key="5">
    <source>
        <dbReference type="Proteomes" id="UP000253977"/>
    </source>
</evidence>